<organism evidence="1">
    <name type="scientific">Brassica napus</name>
    <name type="common">Rape</name>
    <dbReference type="NCBI Taxonomy" id="3708"/>
    <lineage>
        <taxon>Eukaryota</taxon>
        <taxon>Viridiplantae</taxon>
        <taxon>Streptophyta</taxon>
        <taxon>Embryophyta</taxon>
        <taxon>Tracheophyta</taxon>
        <taxon>Spermatophyta</taxon>
        <taxon>Magnoliopsida</taxon>
        <taxon>eudicotyledons</taxon>
        <taxon>Gunneridae</taxon>
        <taxon>Pentapetalae</taxon>
        <taxon>rosids</taxon>
        <taxon>malvids</taxon>
        <taxon>Brassicales</taxon>
        <taxon>Brassicaceae</taxon>
        <taxon>Brassiceae</taxon>
        <taxon>Brassica</taxon>
    </lineage>
</organism>
<proteinExistence type="predicted"/>
<dbReference type="Proteomes" id="UP001295469">
    <property type="component" value="Chromosome C08"/>
</dbReference>
<dbReference type="SMR" id="A0A816U924"/>
<sequence length="54" mass="6488">MKKEFMDLDMVFLDEKVCHMTIALIFSVNFGPTSIGDHRLNTFKLMLREKRIYY</sequence>
<dbReference type="EMBL" id="HG994372">
    <property type="protein sequence ID" value="CAF2106229.1"/>
    <property type="molecule type" value="Genomic_DNA"/>
</dbReference>
<accession>A0A816U924</accession>
<dbReference type="Gramene" id="CDX77343">
    <property type="protein sequence ID" value="CDX77343"/>
    <property type="gene ID" value="GSBRNA2T00128130001"/>
</dbReference>
<evidence type="ECO:0000313" key="1">
    <source>
        <dbReference type="EMBL" id="CAF2106229.1"/>
    </source>
</evidence>
<gene>
    <name evidence="1" type="ORF">DARMORV10_C08P05460.1</name>
</gene>
<reference evidence="1" key="1">
    <citation type="submission" date="2021-01" db="EMBL/GenBank/DDBJ databases">
        <authorList>
            <consortium name="Genoscope - CEA"/>
            <person name="William W."/>
        </authorList>
    </citation>
    <scope>NUCLEOTIDE SEQUENCE</scope>
</reference>
<protein>
    <submittedName>
        <fullName evidence="1">(rape) hypothetical protein</fullName>
    </submittedName>
</protein>
<name>A0A816U924_BRANA</name>
<dbReference type="AlphaFoldDB" id="A0A816U924"/>